<organism evidence="2 3">
    <name type="scientific">Babesia bovis</name>
    <dbReference type="NCBI Taxonomy" id="5865"/>
    <lineage>
        <taxon>Eukaryota</taxon>
        <taxon>Sar</taxon>
        <taxon>Alveolata</taxon>
        <taxon>Apicomplexa</taxon>
        <taxon>Aconoidasida</taxon>
        <taxon>Piroplasmida</taxon>
        <taxon>Babesiidae</taxon>
        <taxon>Babesia</taxon>
    </lineage>
</organism>
<dbReference type="Gene3D" id="3.40.50.1820">
    <property type="entry name" value="alpha/beta hydrolase"/>
    <property type="match status" value="1"/>
</dbReference>
<dbReference type="SUPFAM" id="SSF53474">
    <property type="entry name" value="alpha/beta-Hydrolases"/>
    <property type="match status" value="1"/>
</dbReference>
<name>A7AUM3_BABBO</name>
<dbReference type="Proteomes" id="UP000002173">
    <property type="component" value="Chromosome 2"/>
</dbReference>
<dbReference type="InterPro" id="IPR022742">
    <property type="entry name" value="Hydrolase_4"/>
</dbReference>
<reference evidence="2 3" key="1">
    <citation type="journal article" date="2007" name="PLoS Pathog.">
        <title>Genome sequence of Babesia bovis and comparative analysis of apicomplexan hemoprotozoa.</title>
        <authorList>
            <person name="Brayton K.A."/>
            <person name="Lau A.O.T."/>
            <person name="Herndon D.R."/>
            <person name="Hannick L."/>
            <person name="Kappmeyer L.S."/>
            <person name="Berens S.J."/>
            <person name="Bidwell S.L."/>
            <person name="Brown W.C."/>
            <person name="Crabtree J."/>
            <person name="Fadrosh D."/>
            <person name="Feldblum T."/>
            <person name="Forberger H.A."/>
            <person name="Haas B.J."/>
            <person name="Howell J.M."/>
            <person name="Khouri H."/>
            <person name="Koo H."/>
            <person name="Mann D.J."/>
            <person name="Norimine J."/>
            <person name="Paulsen I.T."/>
            <person name="Radune D."/>
            <person name="Ren Q."/>
            <person name="Smith R.K. Jr."/>
            <person name="Suarez C.E."/>
            <person name="White O."/>
            <person name="Wortman J.R."/>
            <person name="Knowles D.P. Jr."/>
            <person name="McElwain T.F."/>
            <person name="Nene V.M."/>
        </authorList>
    </citation>
    <scope>NUCLEOTIDE SEQUENCE [LARGE SCALE GENOMIC DNA]</scope>
    <source>
        <strain evidence="2">T2Bo</strain>
    </source>
</reference>
<feature type="domain" description="Serine aminopeptidase S33" evidence="1">
    <location>
        <begin position="2"/>
        <end position="231"/>
    </location>
</feature>
<dbReference type="VEuPathDB" id="PiroplasmaDB:BBOV_II006840"/>
<dbReference type="EMBL" id="AAXT01000003">
    <property type="protein sequence ID" value="EDO06634.1"/>
    <property type="molecule type" value="Genomic_DNA"/>
</dbReference>
<dbReference type="InterPro" id="IPR029058">
    <property type="entry name" value="AB_hydrolase_fold"/>
</dbReference>
<comment type="caution">
    <text evidence="2">The sequence shown here is derived from an EMBL/GenBank/DDBJ whole genome shotgun (WGS) entry which is preliminary data.</text>
</comment>
<gene>
    <name evidence="2" type="ORF">BBOV_II006840</name>
</gene>
<sequence length="348" mass="38521">MVVTFHGLNASHSAFDDYSKVLASNGYTVVSFDLYGHGLSEIPRYDVFGKRYSLDFLVDQAEDVLEYFNLHDRKITVMGISMGGCIAAAFCDRHPERVERLILISPAGLIPKCPIAAKVVKTLHCLIPCVPLCVCRCCFVAKDKINTQDKLTNHMLWRLYVAPKSSTAMLGIIKRVPLWTAQKLYKRVGAMGKPTLIIFGGKDSVTPPSCAAKLQQLFVNSHVVIFPEACHLASYMIPTAIASTSLAFLSVSTDDKASRYAYWLPFGPNGTYIPRDDRHILNDSEAESSQQFSDDEELLTTPITTHYTETSKIANKSHSRGTLFSKKALVVVNQYEGGDIGTNELLTE</sequence>
<evidence type="ECO:0000259" key="1">
    <source>
        <dbReference type="Pfam" id="PF12146"/>
    </source>
</evidence>
<dbReference type="FunCoup" id="A7AUM3">
    <property type="interactions" value="4"/>
</dbReference>
<dbReference type="Pfam" id="PF12146">
    <property type="entry name" value="Hydrolase_4"/>
    <property type="match status" value="1"/>
</dbReference>
<accession>A7AUM3</accession>
<dbReference type="GO" id="GO:0016787">
    <property type="term" value="F:hydrolase activity"/>
    <property type="evidence" value="ECO:0007669"/>
    <property type="project" value="UniProtKB-KW"/>
</dbReference>
<dbReference type="GO" id="GO:0016020">
    <property type="term" value="C:membrane"/>
    <property type="evidence" value="ECO:0007669"/>
    <property type="project" value="TreeGrafter"/>
</dbReference>
<dbReference type="OMA" id="ACHLASY"/>
<protein>
    <submittedName>
        <fullName evidence="2">Alpha/beta hydrolase protein, putative</fullName>
    </submittedName>
</protein>
<dbReference type="AlphaFoldDB" id="A7AUM3"/>
<evidence type="ECO:0000313" key="2">
    <source>
        <dbReference type="EMBL" id="EDO06634.1"/>
    </source>
</evidence>
<dbReference type="InterPro" id="IPR000073">
    <property type="entry name" value="AB_hydrolase_1"/>
</dbReference>
<keyword evidence="3" id="KW-1185">Reference proteome</keyword>
<dbReference type="InParanoid" id="A7AUM3"/>
<dbReference type="eggNOG" id="ENOG502S1BG">
    <property type="taxonomic scope" value="Eukaryota"/>
</dbReference>
<dbReference type="STRING" id="5865.A7AUM3"/>
<dbReference type="PANTHER" id="PTHR43798:SF33">
    <property type="entry name" value="HYDROLASE, PUTATIVE (AFU_ORTHOLOGUE AFUA_2G14860)-RELATED"/>
    <property type="match status" value="1"/>
</dbReference>
<evidence type="ECO:0000313" key="3">
    <source>
        <dbReference type="Proteomes" id="UP000002173"/>
    </source>
</evidence>
<dbReference type="PRINTS" id="PR00111">
    <property type="entry name" value="ABHYDROLASE"/>
</dbReference>
<dbReference type="PANTHER" id="PTHR43798">
    <property type="entry name" value="MONOACYLGLYCEROL LIPASE"/>
    <property type="match status" value="1"/>
</dbReference>
<dbReference type="InterPro" id="IPR050266">
    <property type="entry name" value="AB_hydrolase_sf"/>
</dbReference>
<proteinExistence type="predicted"/>
<keyword evidence="2" id="KW-0378">Hydrolase</keyword>